<protein>
    <submittedName>
        <fullName evidence="2">Carboxymuconolactone decarboxylase family protein</fullName>
    </submittedName>
</protein>
<dbReference type="Pfam" id="PF02627">
    <property type="entry name" value="CMD"/>
    <property type="match status" value="1"/>
</dbReference>
<name>A0AA41PWA2_9ACTN</name>
<dbReference type="PANTHER" id="PTHR34846">
    <property type="entry name" value="4-CARBOXYMUCONOLACTONE DECARBOXYLASE FAMILY PROTEIN (AFU_ORTHOLOGUE AFUA_6G11590)"/>
    <property type="match status" value="1"/>
</dbReference>
<dbReference type="InterPro" id="IPR004675">
    <property type="entry name" value="AhpD_core"/>
</dbReference>
<organism evidence="2 3">
    <name type="scientific">Yinghuangia soli</name>
    <dbReference type="NCBI Taxonomy" id="2908204"/>
    <lineage>
        <taxon>Bacteria</taxon>
        <taxon>Bacillati</taxon>
        <taxon>Actinomycetota</taxon>
        <taxon>Actinomycetes</taxon>
        <taxon>Kitasatosporales</taxon>
        <taxon>Streptomycetaceae</taxon>
        <taxon>Yinghuangia</taxon>
    </lineage>
</organism>
<feature type="domain" description="Carboxymuconolactone decarboxylase-like" evidence="1">
    <location>
        <begin position="36"/>
        <end position="115"/>
    </location>
</feature>
<dbReference type="Gene3D" id="1.20.1290.10">
    <property type="entry name" value="AhpD-like"/>
    <property type="match status" value="1"/>
</dbReference>
<evidence type="ECO:0000313" key="2">
    <source>
        <dbReference type="EMBL" id="MCF2526923.1"/>
    </source>
</evidence>
<dbReference type="InterPro" id="IPR003779">
    <property type="entry name" value="CMD-like"/>
</dbReference>
<evidence type="ECO:0000259" key="1">
    <source>
        <dbReference type="Pfam" id="PF02627"/>
    </source>
</evidence>
<dbReference type="EMBL" id="JAKFHA010000002">
    <property type="protein sequence ID" value="MCF2526923.1"/>
    <property type="molecule type" value="Genomic_DNA"/>
</dbReference>
<accession>A0AA41PWA2</accession>
<dbReference type="GO" id="GO:0051920">
    <property type="term" value="F:peroxiredoxin activity"/>
    <property type="evidence" value="ECO:0007669"/>
    <property type="project" value="InterPro"/>
</dbReference>
<gene>
    <name evidence="2" type="ORF">LZ495_06785</name>
</gene>
<dbReference type="PANTHER" id="PTHR34846:SF7">
    <property type="entry name" value="BLL7811 PROTEIN"/>
    <property type="match status" value="1"/>
</dbReference>
<sequence length="172" mass="18179">MTETTATTSATATATEIPVVPAARIGNPALIVQGAMKGLIAFSAAAEKVGLPKTLVKLVHLRASQINSCGVCVHMHGGELREAGESDARIFSVAAWRDTPFYTAAERAALALTEDVTRIADRSDAVSDEVWNEAAKHFGEQELAALLIEIAAINAWNRLNLASRQVAGQGWG</sequence>
<dbReference type="NCBIfam" id="TIGR00778">
    <property type="entry name" value="ahpD_dom"/>
    <property type="match status" value="1"/>
</dbReference>
<comment type="caution">
    <text evidence="2">The sequence shown here is derived from an EMBL/GenBank/DDBJ whole genome shotgun (WGS) entry which is preliminary data.</text>
</comment>
<reference evidence="2" key="1">
    <citation type="submission" date="2022-01" db="EMBL/GenBank/DDBJ databases">
        <title>Genome-Based Taxonomic Classification of the Phylum Actinobacteria.</title>
        <authorList>
            <person name="Gao Y."/>
        </authorList>
    </citation>
    <scope>NUCLEOTIDE SEQUENCE</scope>
    <source>
        <strain evidence="2">KLBMP 8922</strain>
    </source>
</reference>
<evidence type="ECO:0000313" key="3">
    <source>
        <dbReference type="Proteomes" id="UP001165378"/>
    </source>
</evidence>
<proteinExistence type="predicted"/>
<dbReference type="AlphaFoldDB" id="A0AA41PWA2"/>
<dbReference type="InterPro" id="IPR029032">
    <property type="entry name" value="AhpD-like"/>
</dbReference>
<dbReference type="Proteomes" id="UP001165378">
    <property type="component" value="Unassembled WGS sequence"/>
</dbReference>
<keyword evidence="3" id="KW-1185">Reference proteome</keyword>
<dbReference type="SUPFAM" id="SSF69118">
    <property type="entry name" value="AhpD-like"/>
    <property type="match status" value="1"/>
</dbReference>
<dbReference type="RefSeq" id="WP_235051044.1">
    <property type="nucleotide sequence ID" value="NZ_JAKFHA010000002.1"/>
</dbReference>